<keyword evidence="1" id="KW-0732">Signal</keyword>
<organism evidence="2 3">
    <name type="scientific">Bradyrhizobium shewense</name>
    <dbReference type="NCBI Taxonomy" id="1761772"/>
    <lineage>
        <taxon>Bacteria</taxon>
        <taxon>Pseudomonadati</taxon>
        <taxon>Pseudomonadota</taxon>
        <taxon>Alphaproteobacteria</taxon>
        <taxon>Hyphomicrobiales</taxon>
        <taxon>Nitrobacteraceae</taxon>
        <taxon>Bradyrhizobium</taxon>
    </lineage>
</organism>
<protein>
    <submittedName>
        <fullName evidence="2">HdeA/HdeB family protein</fullName>
    </submittedName>
</protein>
<name>A0A1C3W548_9BRAD</name>
<proteinExistence type="predicted"/>
<gene>
    <name evidence="2" type="ORF">GA0061098_1006317</name>
</gene>
<feature type="signal peptide" evidence="1">
    <location>
        <begin position="1"/>
        <end position="23"/>
    </location>
</feature>
<reference evidence="3" key="1">
    <citation type="submission" date="2016-08" db="EMBL/GenBank/DDBJ databases">
        <authorList>
            <person name="Varghese N."/>
            <person name="Submissions Spin"/>
        </authorList>
    </citation>
    <scope>NUCLEOTIDE SEQUENCE [LARGE SCALE GENOMIC DNA]</scope>
    <source>
        <strain evidence="3">ERR11</strain>
    </source>
</reference>
<keyword evidence="3" id="KW-1185">Reference proteome</keyword>
<evidence type="ECO:0000313" key="2">
    <source>
        <dbReference type="EMBL" id="SCB35183.1"/>
    </source>
</evidence>
<dbReference type="InterPro" id="IPR010486">
    <property type="entry name" value="HNS-dep_expression_A/B"/>
</dbReference>
<dbReference type="Pfam" id="PF06411">
    <property type="entry name" value="HdeA"/>
    <property type="match status" value="1"/>
</dbReference>
<accession>A0A1C3W548</accession>
<dbReference type="Proteomes" id="UP000199184">
    <property type="component" value="Unassembled WGS sequence"/>
</dbReference>
<dbReference type="AlphaFoldDB" id="A0A1C3W548"/>
<feature type="chain" id="PRO_5008685083" evidence="1">
    <location>
        <begin position="24"/>
        <end position="98"/>
    </location>
</feature>
<evidence type="ECO:0000256" key="1">
    <source>
        <dbReference type="SAM" id="SignalP"/>
    </source>
</evidence>
<evidence type="ECO:0000313" key="3">
    <source>
        <dbReference type="Proteomes" id="UP000199184"/>
    </source>
</evidence>
<sequence length="98" mass="10895">MVPFRAAAAALLAATLMASQAEAQVMVDVSKITCDQYITQRITHTRSVNIWLSGFYAGRRNNPVLDTQQLERNGNKLSRFCESHRDMLLLDAVGALKN</sequence>
<dbReference type="EMBL" id="FMAI01000006">
    <property type="protein sequence ID" value="SCB35183.1"/>
    <property type="molecule type" value="Genomic_DNA"/>
</dbReference>